<evidence type="ECO:0000256" key="4">
    <source>
        <dbReference type="ARBA" id="ARBA00023136"/>
    </source>
</evidence>
<dbReference type="SUPFAM" id="SSF58104">
    <property type="entry name" value="Methyl-accepting chemotaxis protein (MCP) signaling domain"/>
    <property type="match status" value="1"/>
</dbReference>
<dbReference type="AlphaFoldDB" id="A0A541BA44"/>
<dbReference type="EMBL" id="VIGH01000004">
    <property type="protein sequence ID" value="TQF69098.1"/>
    <property type="molecule type" value="Genomic_DNA"/>
</dbReference>
<evidence type="ECO:0000256" key="3">
    <source>
        <dbReference type="ARBA" id="ARBA00022989"/>
    </source>
</evidence>
<keyword evidence="3 5" id="KW-1133">Transmembrane helix</keyword>
<dbReference type="Proteomes" id="UP000316256">
    <property type="component" value="Unassembled WGS sequence"/>
</dbReference>
<dbReference type="GO" id="GO:0016020">
    <property type="term" value="C:membrane"/>
    <property type="evidence" value="ECO:0007669"/>
    <property type="project" value="UniProtKB-SubCell"/>
</dbReference>
<evidence type="ECO:0000256" key="5">
    <source>
        <dbReference type="SAM" id="Phobius"/>
    </source>
</evidence>
<accession>A0A541BA44</accession>
<reference evidence="6 7" key="1">
    <citation type="submission" date="2019-06" db="EMBL/GenBank/DDBJ databases">
        <title>Rhodococcus spaelei sp. nov., isolated from a cave.</title>
        <authorList>
            <person name="Lee S.D."/>
        </authorList>
    </citation>
    <scope>NUCLEOTIDE SEQUENCE [LARGE SCALE GENOMIC DNA]</scope>
    <source>
        <strain evidence="6 7">C9-5</strain>
    </source>
</reference>
<evidence type="ECO:0000256" key="2">
    <source>
        <dbReference type="ARBA" id="ARBA00022692"/>
    </source>
</evidence>
<organism evidence="6 7">
    <name type="scientific">Rhodococcus spelaei</name>
    <dbReference type="NCBI Taxonomy" id="2546320"/>
    <lineage>
        <taxon>Bacteria</taxon>
        <taxon>Bacillati</taxon>
        <taxon>Actinomycetota</taxon>
        <taxon>Actinomycetes</taxon>
        <taxon>Mycobacteriales</taxon>
        <taxon>Nocardiaceae</taxon>
        <taxon>Rhodococcus</taxon>
    </lineage>
</organism>
<dbReference type="InterPro" id="IPR051328">
    <property type="entry name" value="T7SS_ABC-Transporter"/>
</dbReference>
<dbReference type="PANTHER" id="PTHR43077">
    <property type="entry name" value="TRANSPORT PERMEASE YVFS-RELATED"/>
    <property type="match status" value="1"/>
</dbReference>
<sequence length="456" mass="45681">MVAAHVNPSRLRRWWPGLVVAVVLLVVVGAGAAYWIGTDRSTGSRVVAIVNEDSGTVTAGKQVRTGDQVVASLQESDAFAWEVVDADAATDSKYLASVTIPEDFSATVASLGTTTPRQAQLSVHRNGGSAADADAMSALTATVSEQTGANGIKNLLSGMSSARSQLQQTLLPAQLLATATGAADTQAQQLLGSVDSVLPYLKTANDGANQLVDVAGKVSGMVGQASGPAGELSTRLTSLGVTIGDLTTGTARLQGGLGAATKALRASGLDAGNAAGALERTVADLGEVSSQLTAVTKLLGSGVGPDTDLGDALSSGFGQLRDVSAQLSSAGEQLQAGIGPIAQQAPQMLGETKNQILAGITQLKTVSAQLNDQLGKGVGAIPVRNAAQQQQISTVLSAPVSVVETGGAAGPGLLTARNAAIGFAATTLLLACALGWSLRRGRPVSVSAESDGVDAS</sequence>
<dbReference type="OrthoDB" id="9811483at2"/>
<keyword evidence="2 5" id="KW-0812">Transmembrane</keyword>
<proteinExistence type="predicted"/>
<comment type="caution">
    <text evidence="6">The sequence shown here is derived from an EMBL/GenBank/DDBJ whole genome shotgun (WGS) entry which is preliminary data.</text>
</comment>
<name>A0A541BA44_9NOCA</name>
<comment type="subcellular location">
    <subcellularLocation>
        <location evidence="1">Membrane</location>
        <topology evidence="1">Multi-pass membrane protein</topology>
    </subcellularLocation>
</comment>
<evidence type="ECO:0000256" key="1">
    <source>
        <dbReference type="ARBA" id="ARBA00004141"/>
    </source>
</evidence>
<evidence type="ECO:0000313" key="7">
    <source>
        <dbReference type="Proteomes" id="UP000316256"/>
    </source>
</evidence>
<keyword evidence="7" id="KW-1185">Reference proteome</keyword>
<gene>
    <name evidence="6" type="ORF">FK531_10020</name>
</gene>
<evidence type="ECO:0000313" key="6">
    <source>
        <dbReference type="EMBL" id="TQF69098.1"/>
    </source>
</evidence>
<keyword evidence="4 5" id="KW-0472">Membrane</keyword>
<feature type="transmembrane region" description="Helical" evidence="5">
    <location>
        <begin position="14"/>
        <end position="36"/>
    </location>
</feature>
<dbReference type="PANTHER" id="PTHR43077:SF10">
    <property type="entry name" value="TRANSPORT PERMEASE PROTEIN"/>
    <property type="match status" value="1"/>
</dbReference>
<protein>
    <submittedName>
        <fullName evidence="6">Uncharacterized protein</fullName>
    </submittedName>
</protein>
<dbReference type="RefSeq" id="WP_142098599.1">
    <property type="nucleotide sequence ID" value="NZ_VIGH01000004.1"/>
</dbReference>